<keyword evidence="1" id="KW-1133">Transmembrane helix</keyword>
<feature type="transmembrane region" description="Helical" evidence="1">
    <location>
        <begin position="160"/>
        <end position="180"/>
    </location>
</feature>
<feature type="transmembrane region" description="Helical" evidence="1">
    <location>
        <begin position="280"/>
        <end position="302"/>
    </location>
</feature>
<feature type="transmembrane region" description="Helical" evidence="1">
    <location>
        <begin position="82"/>
        <end position="101"/>
    </location>
</feature>
<feature type="transmembrane region" description="Helical" evidence="1">
    <location>
        <begin position="185"/>
        <end position="202"/>
    </location>
</feature>
<keyword evidence="1" id="KW-0812">Transmembrane</keyword>
<sequence>MLNAFILAGSFVGYVLSFASLAHSKISEAVLAVLALIGLLLYYGSIAGFLPETATSLLWGGLIVLLLWIPRLKTYSFESRDLIFAGCAALGLIGFSLKWYGQYQFLGWDEFSHWGLIAKYLNNENRLFTADSVIMFKAYPPGTALLQYYFSRALGNTESAILFAQMALFFSALVAATSAISKKPLLAITAMIVCLIGTYILGYEVYEIYVDAILGVLLGSIFAVLLTNTAPRRGFFFLIPVLAFLPLVKHVGFAFAVIGIGAMTVALLHEKITTKDNRDGIRLGAACLGAAIMAVLISYYTWKNYYINLGVAEPYVSVMTFDNVIKFFFNPTSERHVAVWAEFAKRVLAITPGKDLSVATPFLSAITLTVLSVVHIWLLPSHARVRQSLIFGLIAAGLVAYTCLLLLSYGFYFSDYEAVRLASFERYFASYQLAWVMALACAAIQQFAAQKRNLILVVLVVASVFYAFMAIPKVHADIFLPEAQRTSKYVAQLRDIVRSLSDEIRPRAHASEKTYFIHQQTSGLTYFMFRYEMAPLTVNSKCWSLGARYTPDDIYTCDIALDEALKGYDFFAIAIADAAFWARYGSWFAEEDRGISPASFAVIRRDGNLYLKRLKKNEQ</sequence>
<feature type="transmembrane region" description="Helical" evidence="1">
    <location>
        <begin position="53"/>
        <end position="70"/>
    </location>
</feature>
<feature type="transmembrane region" description="Helical" evidence="1">
    <location>
        <begin position="356"/>
        <end position="378"/>
    </location>
</feature>
<feature type="transmembrane region" description="Helical" evidence="1">
    <location>
        <begin position="235"/>
        <end position="268"/>
    </location>
</feature>
<name>A0ABT5K763_9BURK</name>
<keyword evidence="1" id="KW-0472">Membrane</keyword>
<accession>A0ABT5K763</accession>
<reference evidence="2 3" key="1">
    <citation type="submission" date="2022-10" db="EMBL/GenBank/DDBJ databases">
        <title>Janthinobacterium sp. hw3 Genome sequencing.</title>
        <authorList>
            <person name="Park S."/>
        </authorList>
    </citation>
    <scope>NUCLEOTIDE SEQUENCE [LARGE SCALE GENOMIC DNA]</scope>
    <source>
        <strain evidence="3">hw3</strain>
    </source>
</reference>
<feature type="transmembrane region" description="Helical" evidence="1">
    <location>
        <begin position="454"/>
        <end position="471"/>
    </location>
</feature>
<feature type="transmembrane region" description="Helical" evidence="1">
    <location>
        <begin position="208"/>
        <end position="228"/>
    </location>
</feature>
<evidence type="ECO:0000256" key="1">
    <source>
        <dbReference type="SAM" id="Phobius"/>
    </source>
</evidence>
<dbReference type="EMBL" id="JAQQXR010000020">
    <property type="protein sequence ID" value="MDC8760846.1"/>
    <property type="molecule type" value="Genomic_DNA"/>
</dbReference>
<dbReference type="Proteomes" id="UP001221208">
    <property type="component" value="Unassembled WGS sequence"/>
</dbReference>
<feature type="transmembrane region" description="Helical" evidence="1">
    <location>
        <begin position="426"/>
        <end position="448"/>
    </location>
</feature>
<organism evidence="2 3">
    <name type="scientific">Janthinobacterium fluminis</name>
    <dbReference type="NCBI Taxonomy" id="2987524"/>
    <lineage>
        <taxon>Bacteria</taxon>
        <taxon>Pseudomonadati</taxon>
        <taxon>Pseudomonadota</taxon>
        <taxon>Betaproteobacteria</taxon>
        <taxon>Burkholderiales</taxon>
        <taxon>Oxalobacteraceae</taxon>
        <taxon>Janthinobacterium</taxon>
    </lineage>
</organism>
<comment type="caution">
    <text evidence="2">The sequence shown here is derived from an EMBL/GenBank/DDBJ whole genome shotgun (WGS) entry which is preliminary data.</text>
</comment>
<dbReference type="RefSeq" id="WP_273674878.1">
    <property type="nucleotide sequence ID" value="NZ_JAQQXR010000020.1"/>
</dbReference>
<gene>
    <name evidence="2" type="ORF">OIK44_24990</name>
</gene>
<proteinExistence type="predicted"/>
<feature type="transmembrane region" description="Helical" evidence="1">
    <location>
        <begin position="6"/>
        <end position="22"/>
    </location>
</feature>
<feature type="transmembrane region" description="Helical" evidence="1">
    <location>
        <begin position="29"/>
        <end position="47"/>
    </location>
</feature>
<protein>
    <submittedName>
        <fullName evidence="2">Uncharacterized protein</fullName>
    </submittedName>
</protein>
<evidence type="ECO:0000313" key="3">
    <source>
        <dbReference type="Proteomes" id="UP001221208"/>
    </source>
</evidence>
<keyword evidence="3" id="KW-1185">Reference proteome</keyword>
<evidence type="ECO:0000313" key="2">
    <source>
        <dbReference type="EMBL" id="MDC8760846.1"/>
    </source>
</evidence>
<feature type="transmembrane region" description="Helical" evidence="1">
    <location>
        <begin position="390"/>
        <end position="414"/>
    </location>
</feature>